<evidence type="ECO:0000313" key="3">
    <source>
        <dbReference type="Proteomes" id="UP000769528"/>
    </source>
</evidence>
<accession>A0A9P8T9P4</accession>
<dbReference type="AlphaFoldDB" id="A0A9P8T9P4"/>
<feature type="compositionally biased region" description="Polar residues" evidence="1">
    <location>
        <begin position="341"/>
        <end position="353"/>
    </location>
</feature>
<keyword evidence="3" id="KW-1185">Reference proteome</keyword>
<comment type="caution">
    <text evidence="2">The sequence shown here is derived from an EMBL/GenBank/DDBJ whole genome shotgun (WGS) entry which is preliminary data.</text>
</comment>
<dbReference type="Proteomes" id="UP000769528">
    <property type="component" value="Unassembled WGS sequence"/>
</dbReference>
<feature type="compositionally biased region" description="Polar residues" evidence="1">
    <location>
        <begin position="317"/>
        <end position="327"/>
    </location>
</feature>
<evidence type="ECO:0000256" key="1">
    <source>
        <dbReference type="SAM" id="MobiDB-lite"/>
    </source>
</evidence>
<sequence length="353" mass="41266">MGSTNELPLTGRNTARNHHSLEILSMEPEIRELISHCTHLNLEQKYKFQTYVISVFNLLQSPVYNLKTKEHDAFIDLVPVDLFTKIQELVAVITSFAMGEDDKNSTNSQQITSLKEKYSEEEFSDGDIEEEFIPSLIKPEEVEYIRPSRTPSIDHKKTRNRIETLRNNSIYNEQARSKLGSFIKRSPEFNTVERPLTSRRSTNLDIGGNEAIKNHERLNVITTEIPRSFSTHSQSKISRSRPQSMYIQHSRSSEYQNQFLRTPQYSKRQDQIEYQYRDGRTPDDNHIYVDQYQPELKNLSKSFSYQEKLRDSGYSSFKENTSQFQGFDNSYDDNRSSRDSINTSASKRYSTRF</sequence>
<feature type="region of interest" description="Disordered" evidence="1">
    <location>
        <begin position="317"/>
        <end position="353"/>
    </location>
</feature>
<gene>
    <name evidence="2" type="ORF">WICMUC_004788</name>
</gene>
<reference evidence="2" key="2">
    <citation type="submission" date="2021-01" db="EMBL/GenBank/DDBJ databases">
        <authorList>
            <person name="Schikora-Tamarit M.A."/>
        </authorList>
    </citation>
    <scope>NUCLEOTIDE SEQUENCE</scope>
    <source>
        <strain evidence="2">CBS6341</strain>
    </source>
</reference>
<evidence type="ECO:0000313" key="2">
    <source>
        <dbReference type="EMBL" id="KAH3670819.1"/>
    </source>
</evidence>
<protein>
    <submittedName>
        <fullName evidence="2">Uncharacterized protein</fullName>
    </submittedName>
</protein>
<reference evidence="2" key="1">
    <citation type="journal article" date="2021" name="Open Biol.">
        <title>Shared evolutionary footprints suggest mitochondrial oxidative damage underlies multiple complex I losses in fungi.</title>
        <authorList>
            <person name="Schikora-Tamarit M.A."/>
            <person name="Marcet-Houben M."/>
            <person name="Nosek J."/>
            <person name="Gabaldon T."/>
        </authorList>
    </citation>
    <scope>NUCLEOTIDE SEQUENCE</scope>
    <source>
        <strain evidence="2">CBS6341</strain>
    </source>
</reference>
<dbReference type="EMBL" id="JAEUBF010001298">
    <property type="protein sequence ID" value="KAH3670819.1"/>
    <property type="molecule type" value="Genomic_DNA"/>
</dbReference>
<organism evidence="2 3">
    <name type="scientific">Wickerhamomyces mucosus</name>
    <dbReference type="NCBI Taxonomy" id="1378264"/>
    <lineage>
        <taxon>Eukaryota</taxon>
        <taxon>Fungi</taxon>
        <taxon>Dikarya</taxon>
        <taxon>Ascomycota</taxon>
        <taxon>Saccharomycotina</taxon>
        <taxon>Saccharomycetes</taxon>
        <taxon>Phaffomycetales</taxon>
        <taxon>Wickerhamomycetaceae</taxon>
        <taxon>Wickerhamomyces</taxon>
    </lineage>
</organism>
<proteinExistence type="predicted"/>
<name>A0A9P8T9P4_9ASCO</name>